<dbReference type="EMBL" id="JACHJL010000031">
    <property type="protein sequence ID" value="MBB5939966.1"/>
    <property type="molecule type" value="Genomic_DNA"/>
</dbReference>
<accession>A0A7W9QGZ2</accession>
<protein>
    <submittedName>
        <fullName evidence="2">Uncharacterized protein</fullName>
    </submittedName>
</protein>
<feature type="compositionally biased region" description="Low complexity" evidence="1">
    <location>
        <begin position="143"/>
        <end position="172"/>
    </location>
</feature>
<evidence type="ECO:0000313" key="2">
    <source>
        <dbReference type="EMBL" id="MBB5939966.1"/>
    </source>
</evidence>
<evidence type="ECO:0000313" key="3">
    <source>
        <dbReference type="Proteomes" id="UP000588098"/>
    </source>
</evidence>
<feature type="region of interest" description="Disordered" evidence="1">
    <location>
        <begin position="142"/>
        <end position="193"/>
    </location>
</feature>
<reference evidence="2 3" key="1">
    <citation type="submission" date="2020-08" db="EMBL/GenBank/DDBJ databases">
        <title>Genomic Encyclopedia of Type Strains, Phase III (KMG-III): the genomes of soil and plant-associated and newly described type strains.</title>
        <authorList>
            <person name="Whitman W."/>
        </authorList>
    </citation>
    <scope>NUCLEOTIDE SEQUENCE [LARGE SCALE GENOMIC DNA]</scope>
    <source>
        <strain evidence="2 3">CECT 8305</strain>
    </source>
</reference>
<gene>
    <name evidence="2" type="ORF">FHS42_007064</name>
</gene>
<dbReference type="AlphaFoldDB" id="A0A7W9QGZ2"/>
<dbReference type="RefSeq" id="WP_184579729.1">
    <property type="nucleotide sequence ID" value="NZ_JACHJL010000031.1"/>
</dbReference>
<name>A0A7W9QGZ2_9ACTN</name>
<comment type="caution">
    <text evidence="2">The sequence shown here is derived from an EMBL/GenBank/DDBJ whole genome shotgun (WGS) entry which is preliminary data.</text>
</comment>
<dbReference type="Proteomes" id="UP000588098">
    <property type="component" value="Unassembled WGS sequence"/>
</dbReference>
<keyword evidence="3" id="KW-1185">Reference proteome</keyword>
<evidence type="ECO:0000256" key="1">
    <source>
        <dbReference type="SAM" id="MobiDB-lite"/>
    </source>
</evidence>
<organism evidence="2 3">
    <name type="scientific">Streptomyces zagrosensis</name>
    <dbReference type="NCBI Taxonomy" id="1042984"/>
    <lineage>
        <taxon>Bacteria</taxon>
        <taxon>Bacillati</taxon>
        <taxon>Actinomycetota</taxon>
        <taxon>Actinomycetes</taxon>
        <taxon>Kitasatosporales</taxon>
        <taxon>Streptomycetaceae</taxon>
        <taxon>Streptomyces</taxon>
    </lineage>
</organism>
<proteinExistence type="predicted"/>
<sequence length="193" mass="19509">MNNTPDTDALALRATASAFDAQRGKLPIPGDPHRSPNSVAVAQQISELGALISGLGDEVSSRVVGQDQEAHTARAITSFAAAVGPAGEAASALGAVAHQLSFLNQTEHLRDQPDARDAREAAARVTDDALSMADTALREAADALHAASATVSPPSARLQAARSRSATAAPAFASPPPTVPGAAAPASRIARGR</sequence>